<dbReference type="PANTHER" id="PTHR31005">
    <property type="entry name" value="DUF4139 DOMAIN-CONTAINING PROTEIN"/>
    <property type="match status" value="1"/>
</dbReference>
<dbReference type="InterPro" id="IPR037291">
    <property type="entry name" value="DUF4139"/>
</dbReference>
<feature type="coiled-coil region" evidence="1">
    <location>
        <begin position="29"/>
        <end position="70"/>
    </location>
</feature>
<keyword evidence="4" id="KW-1185">Reference proteome</keyword>
<evidence type="ECO:0000313" key="3">
    <source>
        <dbReference type="EMBL" id="KAK3244176.1"/>
    </source>
</evidence>
<evidence type="ECO:0000259" key="2">
    <source>
        <dbReference type="Pfam" id="PF13598"/>
    </source>
</evidence>
<feature type="domain" description="DUF4139" evidence="2">
    <location>
        <begin position="111"/>
        <end position="481"/>
    </location>
</feature>
<evidence type="ECO:0000256" key="1">
    <source>
        <dbReference type="SAM" id="Coils"/>
    </source>
</evidence>
<dbReference type="PANTHER" id="PTHR31005:SF8">
    <property type="entry name" value="DUF4139 DOMAIN-CONTAINING PROTEIN"/>
    <property type="match status" value="1"/>
</dbReference>
<dbReference type="Pfam" id="PF13598">
    <property type="entry name" value="DUF4139"/>
    <property type="match status" value="1"/>
</dbReference>
<dbReference type="EMBL" id="LGRX02032173">
    <property type="protein sequence ID" value="KAK3244176.1"/>
    <property type="molecule type" value="Genomic_DNA"/>
</dbReference>
<reference evidence="3 4" key="1">
    <citation type="journal article" date="2015" name="Genome Biol. Evol.">
        <title>Comparative Genomics of a Bacterivorous Green Alga Reveals Evolutionary Causalities and Consequences of Phago-Mixotrophic Mode of Nutrition.</title>
        <authorList>
            <person name="Burns J.A."/>
            <person name="Paasch A."/>
            <person name="Narechania A."/>
            <person name="Kim E."/>
        </authorList>
    </citation>
    <scope>NUCLEOTIDE SEQUENCE [LARGE SCALE GENOMIC DNA]</scope>
    <source>
        <strain evidence="3 4">PLY_AMNH</strain>
    </source>
</reference>
<dbReference type="Proteomes" id="UP001190700">
    <property type="component" value="Unassembled WGS sequence"/>
</dbReference>
<organism evidence="3 4">
    <name type="scientific">Cymbomonas tetramitiformis</name>
    <dbReference type="NCBI Taxonomy" id="36881"/>
    <lineage>
        <taxon>Eukaryota</taxon>
        <taxon>Viridiplantae</taxon>
        <taxon>Chlorophyta</taxon>
        <taxon>Pyramimonadophyceae</taxon>
        <taxon>Pyramimonadales</taxon>
        <taxon>Pyramimonadaceae</taxon>
        <taxon>Cymbomonas</taxon>
    </lineage>
</organism>
<dbReference type="AlphaFoldDB" id="A0AAE0EXA3"/>
<comment type="caution">
    <text evidence="3">The sequence shown here is derived from an EMBL/GenBank/DDBJ whole genome shotgun (WGS) entry which is preliminary data.</text>
</comment>
<accession>A0AAE0EXA3</accession>
<protein>
    <recommendedName>
        <fullName evidence="2">DUF4139 domain-containing protein</fullName>
    </recommendedName>
</protein>
<evidence type="ECO:0000313" key="4">
    <source>
        <dbReference type="Proteomes" id="UP001190700"/>
    </source>
</evidence>
<dbReference type="NCBIfam" id="TIGR02231">
    <property type="entry name" value="mucoidy inhibitor MuiA family protein"/>
    <property type="match status" value="1"/>
</dbReference>
<proteinExistence type="predicted"/>
<gene>
    <name evidence="3" type="ORF">CYMTET_46204</name>
</gene>
<keyword evidence="1" id="KW-0175">Coiled coil</keyword>
<name>A0AAE0EXA3_9CHLO</name>
<dbReference type="InterPro" id="IPR011935">
    <property type="entry name" value="CHP02231"/>
</dbReference>
<sequence>MFPHRCLWLASHTRGAGAADSNLPSASQVTSLDEEMAEVEAAKANTTKALQTLQDRMRVLEKELRLYQKTHYSEVVRGTEDGAAGFFFGVIGDLGQVVVLLDAEVAGTVVLDMKYAVYGARWTASYDCRAETSGASSVQLTYQAEVTQSTGEDWKGAEVKLSTTAPSIGGDVPELHSHTLSFYEPEAFAYGAAMERAAPQRSRSRRAERINRGYSFQAASAKLKHAGGAAAEEDLMDEEPEIEMASAEMMDDVPMAEPMQDIGISSTTVSEGGMGAMFTITRRATIPSDNRPHKVVIGVVELEPKFEYIAVPRANPQAYLTMHAINQSPYPLLPGPVKAFLDGGASGSSSFKLVHPREEFQLSFGVDDGVKVKEIAVPKKDETTGVMFLSESKKRTVTHITSVKNNKQVPVTITVRDSVPQSTHKDIKVNLEDKLVTKKGDGSTVVKFVYTENSGKLEWQCILQPGQEQKLQVKYTIQWPKDKELNGL</sequence>